<feature type="compositionally biased region" description="Basic and acidic residues" evidence="2">
    <location>
        <begin position="135"/>
        <end position="151"/>
    </location>
</feature>
<evidence type="ECO:0000313" key="4">
    <source>
        <dbReference type="EMBL" id="VIO54753.1"/>
    </source>
</evidence>
<evidence type="ECO:0000313" key="3">
    <source>
        <dbReference type="EMBL" id="CAG1994540.1"/>
    </source>
</evidence>
<reference evidence="4" key="1">
    <citation type="submission" date="2019-04" db="EMBL/GenBank/DDBJ databases">
        <authorList>
            <person name="Melise S."/>
            <person name="Noan J."/>
            <person name="Okalmin O."/>
        </authorList>
    </citation>
    <scope>NUCLEOTIDE SEQUENCE</scope>
    <source>
        <strain evidence="4">FN9</strain>
    </source>
</reference>
<accession>A0A4U9F8E4</accession>
<proteinExistence type="predicted"/>
<evidence type="ECO:0000256" key="2">
    <source>
        <dbReference type="SAM" id="MobiDB-lite"/>
    </source>
</evidence>
<organism evidence="3 5">
    <name type="scientific">Gibberella zeae</name>
    <name type="common">Wheat head blight fungus</name>
    <name type="synonym">Fusarium graminearum</name>
    <dbReference type="NCBI Taxonomy" id="5518"/>
    <lineage>
        <taxon>Eukaryota</taxon>
        <taxon>Fungi</taxon>
        <taxon>Dikarya</taxon>
        <taxon>Ascomycota</taxon>
        <taxon>Pezizomycotina</taxon>
        <taxon>Sordariomycetes</taxon>
        <taxon>Hypocreomycetidae</taxon>
        <taxon>Hypocreales</taxon>
        <taxon>Nectriaceae</taxon>
        <taxon>Fusarium</taxon>
    </lineage>
</organism>
<evidence type="ECO:0000256" key="1">
    <source>
        <dbReference type="SAM" id="Coils"/>
    </source>
</evidence>
<evidence type="ECO:0000313" key="5">
    <source>
        <dbReference type="Proteomes" id="UP000746612"/>
    </source>
</evidence>
<name>A0A4U9F8E4_GIBZA</name>
<keyword evidence="1" id="KW-0175">Coiled coil</keyword>
<feature type="region of interest" description="Disordered" evidence="2">
    <location>
        <begin position="135"/>
        <end position="156"/>
    </location>
</feature>
<dbReference type="EMBL" id="CAJPIJ010000158">
    <property type="protein sequence ID" value="CAG1994540.1"/>
    <property type="molecule type" value="Genomic_DNA"/>
</dbReference>
<gene>
    <name evidence="4" type="ORF">FUG_LOCUS133251</name>
    <name evidence="3" type="ORF">MDCFG202_LOCUS389468</name>
</gene>
<dbReference type="EMBL" id="CAAKMV010000110">
    <property type="protein sequence ID" value="VIO54753.1"/>
    <property type="molecule type" value="Genomic_DNA"/>
</dbReference>
<feature type="coiled-coil region" evidence="1">
    <location>
        <begin position="262"/>
        <end position="289"/>
    </location>
</feature>
<dbReference type="Proteomes" id="UP000746612">
    <property type="component" value="Unassembled WGS sequence"/>
</dbReference>
<dbReference type="AlphaFoldDB" id="A0A4U9F8E4"/>
<sequence length="613" mass="70070">MPPITRRKKASQKSPIVTLKYRRRPKTQRKPIRTRDHSPVKDDYYRILAYVKWGVDNNLEFKRDVCPMIKSAQFSTYQQLRNKLYREWRKTYTNRGGGKFSRLYENGLESLDLNEDELAKIEAFYKDIPSSDASKCIKDSHDENDSDRRTTDFGLPITESNTASTVGGLDLQPFLLTIPPSTQEIAVQVAGSAQPNGTITPPNIVALQRPSVTQIPCKSAMNIKTSESEMENEITSCKARELELETEIIRLKAREFDLENKIINHKARNLDQENEIARLKNEYKGLRSTCSNPVDAEVRHILQKQAKLDHRFAQREKRFDPDDPSMSKDHISDRFHVLFHRIKDTCSYVVRENNIVFSSDVAASNVVNSWSHKIFRSELNKWRGTPAGESMTAENLTVGLVGAAVIDLVFQPAFPDILSTRSFTTSLYREFILRWGGVESLQRADFHMFGSLMETRKKMIIDAGAAEIADRITKGLQQFREPQHQHAEGWKLNDDGATIIYKDVKSSSFMDMLRRALDLKAEMTKSASRLRFMYFMPGQHFEGIYMKRCSGSDDSISRIKACLFPALFLATETVSSNEQVLQYNAEYNTYFTELLVGYIPFPSALVAKAMVLT</sequence>
<reference evidence="3" key="2">
    <citation type="submission" date="2021-03" db="EMBL/GenBank/DDBJ databases">
        <authorList>
            <person name="Alouane T."/>
            <person name="Langin T."/>
            <person name="Bonhomme L."/>
        </authorList>
    </citation>
    <scope>NUCLEOTIDE SEQUENCE</scope>
    <source>
        <strain evidence="3">MDC_Fg202</strain>
    </source>
</reference>
<protein>
    <submittedName>
        <fullName evidence="3">Uncharacterized protein</fullName>
    </submittedName>
</protein>